<evidence type="ECO:0000313" key="2">
    <source>
        <dbReference type="Proteomes" id="UP001188597"/>
    </source>
</evidence>
<dbReference type="AlphaFoldDB" id="A0AA89AWZ1"/>
<proteinExistence type="predicted"/>
<name>A0AA89AWZ1_9ASTE</name>
<evidence type="ECO:0000313" key="1">
    <source>
        <dbReference type="EMBL" id="KAK3018600.1"/>
    </source>
</evidence>
<dbReference type="EMBL" id="JAVXUP010000927">
    <property type="protein sequence ID" value="KAK3018600.1"/>
    <property type="molecule type" value="Genomic_DNA"/>
</dbReference>
<accession>A0AA89AWZ1</accession>
<keyword evidence="2" id="KW-1185">Reference proteome</keyword>
<protein>
    <submittedName>
        <fullName evidence="1">Uncharacterized protein</fullName>
    </submittedName>
</protein>
<reference evidence="1" key="1">
    <citation type="submission" date="2022-12" db="EMBL/GenBank/DDBJ databases">
        <title>Draft genome assemblies for two species of Escallonia (Escalloniales).</title>
        <authorList>
            <person name="Chanderbali A."/>
            <person name="Dervinis C."/>
            <person name="Anghel I."/>
            <person name="Soltis D."/>
            <person name="Soltis P."/>
            <person name="Zapata F."/>
        </authorList>
    </citation>
    <scope>NUCLEOTIDE SEQUENCE</scope>
    <source>
        <strain evidence="1">UCBG64.0493</strain>
        <tissue evidence="1">Leaf</tissue>
    </source>
</reference>
<gene>
    <name evidence="1" type="ORF">RJ639_004932</name>
</gene>
<dbReference type="Proteomes" id="UP001188597">
    <property type="component" value="Unassembled WGS sequence"/>
</dbReference>
<organism evidence="1 2">
    <name type="scientific">Escallonia herrerae</name>
    <dbReference type="NCBI Taxonomy" id="1293975"/>
    <lineage>
        <taxon>Eukaryota</taxon>
        <taxon>Viridiplantae</taxon>
        <taxon>Streptophyta</taxon>
        <taxon>Embryophyta</taxon>
        <taxon>Tracheophyta</taxon>
        <taxon>Spermatophyta</taxon>
        <taxon>Magnoliopsida</taxon>
        <taxon>eudicotyledons</taxon>
        <taxon>Gunneridae</taxon>
        <taxon>Pentapetalae</taxon>
        <taxon>asterids</taxon>
        <taxon>campanulids</taxon>
        <taxon>Escalloniales</taxon>
        <taxon>Escalloniaceae</taxon>
        <taxon>Escallonia</taxon>
    </lineage>
</organism>
<comment type="caution">
    <text evidence="1">The sequence shown here is derived from an EMBL/GenBank/DDBJ whole genome shotgun (WGS) entry which is preliminary data.</text>
</comment>
<sequence>MICWRLKKKNKKAKEKEEGDCIKGKRERDRADKPGILSRLVDLRHVAVGLWGFCQRVSMEALAGLVLGVKKPVHVAAW</sequence>